<evidence type="ECO:0000313" key="2">
    <source>
        <dbReference type="Proteomes" id="UP001231649"/>
    </source>
</evidence>
<evidence type="ECO:0000313" key="1">
    <source>
        <dbReference type="EMBL" id="KAJ8720519.1"/>
    </source>
</evidence>
<gene>
    <name evidence="1" type="ORF">PYW08_005984</name>
</gene>
<proteinExistence type="predicted"/>
<reference evidence="1" key="1">
    <citation type="submission" date="2023-03" db="EMBL/GenBank/DDBJ databases">
        <title>Chromosome-level genomes of two armyworms, Mythimna separata and Mythimna loreyi, provide insights into the biosynthesis and reception of sex pheromones.</title>
        <authorList>
            <person name="Zhao H."/>
        </authorList>
    </citation>
    <scope>NUCLEOTIDE SEQUENCE</scope>
    <source>
        <strain evidence="1">BeijingLab</strain>
    </source>
</reference>
<dbReference type="Proteomes" id="UP001231649">
    <property type="component" value="Chromosome 19"/>
</dbReference>
<keyword evidence="2" id="KW-1185">Reference proteome</keyword>
<name>A0ACC2QLD0_9NEOP</name>
<accession>A0ACC2QLD0</accession>
<organism evidence="1 2">
    <name type="scientific">Mythimna loreyi</name>
    <dbReference type="NCBI Taxonomy" id="667449"/>
    <lineage>
        <taxon>Eukaryota</taxon>
        <taxon>Metazoa</taxon>
        <taxon>Ecdysozoa</taxon>
        <taxon>Arthropoda</taxon>
        <taxon>Hexapoda</taxon>
        <taxon>Insecta</taxon>
        <taxon>Pterygota</taxon>
        <taxon>Neoptera</taxon>
        <taxon>Endopterygota</taxon>
        <taxon>Lepidoptera</taxon>
        <taxon>Glossata</taxon>
        <taxon>Ditrysia</taxon>
        <taxon>Noctuoidea</taxon>
        <taxon>Noctuidae</taxon>
        <taxon>Noctuinae</taxon>
        <taxon>Hadenini</taxon>
        <taxon>Mythimna</taxon>
    </lineage>
</organism>
<protein>
    <submittedName>
        <fullName evidence="1">Uncharacterized protein</fullName>
    </submittedName>
</protein>
<dbReference type="EMBL" id="CM056795">
    <property type="protein sequence ID" value="KAJ8720519.1"/>
    <property type="molecule type" value="Genomic_DNA"/>
</dbReference>
<comment type="caution">
    <text evidence="1">The sequence shown here is derived from an EMBL/GenBank/DDBJ whole genome shotgun (WGS) entry which is preliminary data.</text>
</comment>
<sequence length="147" mass="16844">MPAYAKRWKAALASAKITDLVLAESWFVTGPDELRREVVDRVLALEKAGAEWAVLAQIKLVWEFSSLKTVQYMDLFVKSQCRALEIPSVLNQKTAAVELGELSEDTKRQLIELGYPVSRRRHHEDSKLRRGRHQRQKGKEELAQSIM</sequence>